<accession>A0ABD7H9Q2</accession>
<dbReference type="AlphaFoldDB" id="A0ABD7H9Q2"/>
<comment type="caution">
    <text evidence="4">The sequence shown here is derived from an EMBL/GenBank/DDBJ whole genome shotgun (WGS) entry which is preliminary data.</text>
</comment>
<dbReference type="Pfam" id="PF01565">
    <property type="entry name" value="FAD_binding_4"/>
    <property type="match status" value="1"/>
</dbReference>
<dbReference type="Proteomes" id="UP000256381">
    <property type="component" value="Unassembled WGS sequence"/>
</dbReference>
<sequence length="136" mass="14622">MGQSGLIDRRAGAAAGQRQGVHERKADLQFELQRLESGRGGDGRLAGRRPEGGFVAAASKLKIAVRGGGHSYIGASSANGAMVLDLLGLPGGVHFDSATRNVRCRPRPISMRSIKRWPVRAGRFRPAAARPWVWRV</sequence>
<evidence type="ECO:0000259" key="3">
    <source>
        <dbReference type="Pfam" id="PF01565"/>
    </source>
</evidence>
<evidence type="ECO:0000313" key="4">
    <source>
        <dbReference type="EMBL" id="REQ51734.1"/>
    </source>
</evidence>
<dbReference type="InterPro" id="IPR006094">
    <property type="entry name" value="Oxid_FAD_bind_N"/>
</dbReference>
<reference evidence="4 5" key="1">
    <citation type="journal article" date="2017" name="N. Engl. J. Med.">
        <title>Transmission of Extensively Drug-Resistant Tuberculosis in South Africa.</title>
        <authorList>
            <person name="Shah N.S."/>
            <person name="Auld S.C."/>
            <person name="Brust J.C."/>
            <person name="Mathema B."/>
            <person name="Ismail N."/>
            <person name="Moodley P."/>
            <person name="Mlisana K."/>
            <person name="Allana S."/>
            <person name="Campbell A."/>
            <person name="Mthiyane T."/>
            <person name="Morris N."/>
            <person name="Mpangase P."/>
            <person name="van der Meulen H."/>
            <person name="Omar S.V."/>
            <person name="Brown T.S."/>
            <person name="Narechania A."/>
            <person name="Shaskina E."/>
            <person name="Kapwata T."/>
            <person name="Kreiswirth B."/>
            <person name="Gandhi N.R."/>
        </authorList>
    </citation>
    <scope>NUCLEOTIDE SEQUENCE [LARGE SCALE GENOMIC DNA]</scope>
    <source>
        <strain evidence="4 5">32301_S10</strain>
    </source>
</reference>
<dbReference type="InterPro" id="IPR036318">
    <property type="entry name" value="FAD-bd_PCMH-like_sf"/>
</dbReference>
<organism evidence="4 5">
    <name type="scientific">Mycobacterium tuberculosis</name>
    <dbReference type="NCBI Taxonomy" id="1773"/>
    <lineage>
        <taxon>Bacteria</taxon>
        <taxon>Bacillati</taxon>
        <taxon>Actinomycetota</taxon>
        <taxon>Actinomycetes</taxon>
        <taxon>Mycobacteriales</taxon>
        <taxon>Mycobacteriaceae</taxon>
        <taxon>Mycobacterium</taxon>
        <taxon>Mycobacterium tuberculosis complex</taxon>
    </lineage>
</organism>
<proteinExistence type="predicted"/>
<dbReference type="GO" id="GO:0016491">
    <property type="term" value="F:oxidoreductase activity"/>
    <property type="evidence" value="ECO:0007669"/>
    <property type="project" value="UniProtKB-KW"/>
</dbReference>
<feature type="domain" description="FAD linked oxidase N-terminal" evidence="3">
    <location>
        <begin position="56"/>
        <end position="104"/>
    </location>
</feature>
<evidence type="ECO:0000256" key="1">
    <source>
        <dbReference type="ARBA" id="ARBA00023002"/>
    </source>
</evidence>
<dbReference type="SUPFAM" id="SSF56176">
    <property type="entry name" value="FAD-binding/transporter-associated domain-like"/>
    <property type="match status" value="1"/>
</dbReference>
<evidence type="ECO:0000313" key="5">
    <source>
        <dbReference type="Proteomes" id="UP000256381"/>
    </source>
</evidence>
<protein>
    <submittedName>
        <fullName evidence="4">FAD-binding protein</fullName>
    </submittedName>
</protein>
<name>A0ABD7H9Q2_MYCTX</name>
<dbReference type="Gene3D" id="3.30.43.10">
    <property type="entry name" value="Uridine Diphospho-n-acetylenolpyruvylglucosamine Reductase, domain 2"/>
    <property type="match status" value="1"/>
</dbReference>
<evidence type="ECO:0000256" key="2">
    <source>
        <dbReference type="SAM" id="MobiDB-lite"/>
    </source>
</evidence>
<dbReference type="EMBL" id="QTBD01000151">
    <property type="protein sequence ID" value="REQ51734.1"/>
    <property type="molecule type" value="Genomic_DNA"/>
</dbReference>
<keyword evidence="1" id="KW-0560">Oxidoreductase</keyword>
<dbReference type="InterPro" id="IPR016167">
    <property type="entry name" value="FAD-bd_PCMH_sub1"/>
</dbReference>
<feature type="region of interest" description="Disordered" evidence="2">
    <location>
        <begin position="1"/>
        <end position="23"/>
    </location>
</feature>
<gene>
    <name evidence="4" type="ORF">DSJ38_11670</name>
</gene>